<dbReference type="PANTHER" id="PTHR33785">
    <property type="entry name" value="OS06G0550800 PROTEIN"/>
    <property type="match status" value="1"/>
</dbReference>
<dbReference type="PANTHER" id="PTHR33785:SF8">
    <property type="entry name" value="BZIP DOMAIN-CONTAINING PROTEIN"/>
    <property type="match status" value="1"/>
</dbReference>
<dbReference type="AlphaFoldDB" id="A0A9D5HRJ2"/>
<dbReference type="EMBL" id="JAGGNH010000001">
    <property type="protein sequence ID" value="KAJ0986373.1"/>
    <property type="molecule type" value="Genomic_DNA"/>
</dbReference>
<protein>
    <submittedName>
        <fullName evidence="1">Uncharacterized protein</fullName>
    </submittedName>
</protein>
<keyword evidence="2" id="KW-1185">Reference proteome</keyword>
<gene>
    <name evidence="1" type="ORF">J5N97_004729</name>
</gene>
<organism evidence="1 2">
    <name type="scientific">Dioscorea zingiberensis</name>
    <dbReference type="NCBI Taxonomy" id="325984"/>
    <lineage>
        <taxon>Eukaryota</taxon>
        <taxon>Viridiplantae</taxon>
        <taxon>Streptophyta</taxon>
        <taxon>Embryophyta</taxon>
        <taxon>Tracheophyta</taxon>
        <taxon>Spermatophyta</taxon>
        <taxon>Magnoliopsida</taxon>
        <taxon>Liliopsida</taxon>
        <taxon>Dioscoreales</taxon>
        <taxon>Dioscoreaceae</taxon>
        <taxon>Dioscorea</taxon>
    </lineage>
</organism>
<comment type="caution">
    <text evidence="1">The sequence shown here is derived from an EMBL/GenBank/DDBJ whole genome shotgun (WGS) entry which is preliminary data.</text>
</comment>
<evidence type="ECO:0000313" key="1">
    <source>
        <dbReference type="EMBL" id="KAJ0986373.1"/>
    </source>
</evidence>
<dbReference type="OrthoDB" id="1725654at2759"/>
<reference evidence="1" key="2">
    <citation type="journal article" date="2022" name="Hortic Res">
        <title>The genome of Dioscorea zingiberensis sheds light on the biosynthesis, origin and evolution of the medicinally important diosgenin saponins.</title>
        <authorList>
            <person name="Li Y."/>
            <person name="Tan C."/>
            <person name="Li Z."/>
            <person name="Guo J."/>
            <person name="Li S."/>
            <person name="Chen X."/>
            <person name="Wang C."/>
            <person name="Dai X."/>
            <person name="Yang H."/>
            <person name="Song W."/>
            <person name="Hou L."/>
            <person name="Xu J."/>
            <person name="Tong Z."/>
            <person name="Xu A."/>
            <person name="Yuan X."/>
            <person name="Wang W."/>
            <person name="Yang Q."/>
            <person name="Chen L."/>
            <person name="Sun Z."/>
            <person name="Wang K."/>
            <person name="Pan B."/>
            <person name="Chen J."/>
            <person name="Bao Y."/>
            <person name="Liu F."/>
            <person name="Qi X."/>
            <person name="Gang D.R."/>
            <person name="Wen J."/>
            <person name="Li J."/>
        </authorList>
    </citation>
    <scope>NUCLEOTIDE SEQUENCE</scope>
    <source>
        <strain evidence="1">Dzin_1.0</strain>
    </source>
</reference>
<name>A0A9D5HRJ2_9LILI</name>
<dbReference type="Proteomes" id="UP001085076">
    <property type="component" value="Miscellaneous, Linkage group lg01"/>
</dbReference>
<evidence type="ECO:0000313" key="2">
    <source>
        <dbReference type="Proteomes" id="UP001085076"/>
    </source>
</evidence>
<sequence>MDRFLLRFFRLEKTSSITLITSPNHVTYLIHQFALNIGAQVSNSMDGEMILENLDSLWFFSNILSPSTSSFPIPCNHGNTRKLETDFTDNPNPPEQTPTSTSAQLLDPHTVDILNILKAAESGTDLEAQVRTLKSEIEEHPEMPKNSRATRKQNKHQKKTVDVEVVEEFVFLGLSLHQLSEKQRMRTRRSLYCCSMPPLSDGLAMKEHLKSWAYAVACTVR</sequence>
<proteinExistence type="predicted"/>
<accession>A0A9D5HRJ2</accession>
<reference evidence="1" key="1">
    <citation type="submission" date="2021-03" db="EMBL/GenBank/DDBJ databases">
        <authorList>
            <person name="Li Z."/>
            <person name="Yang C."/>
        </authorList>
    </citation>
    <scope>NUCLEOTIDE SEQUENCE</scope>
    <source>
        <strain evidence="1">Dzin_1.0</strain>
        <tissue evidence="1">Leaf</tissue>
    </source>
</reference>